<dbReference type="EMBL" id="BOQP01000004">
    <property type="protein sequence ID" value="GIM68311.1"/>
    <property type="molecule type" value="Genomic_DNA"/>
</dbReference>
<dbReference type="GO" id="GO:0071949">
    <property type="term" value="F:FAD binding"/>
    <property type="evidence" value="ECO:0007669"/>
    <property type="project" value="InterPro"/>
</dbReference>
<proteinExistence type="predicted"/>
<organism evidence="4 5">
    <name type="scientific">Winogradskya consettensis</name>
    <dbReference type="NCBI Taxonomy" id="113560"/>
    <lineage>
        <taxon>Bacteria</taxon>
        <taxon>Bacillati</taxon>
        <taxon>Actinomycetota</taxon>
        <taxon>Actinomycetes</taxon>
        <taxon>Micromonosporales</taxon>
        <taxon>Micromonosporaceae</taxon>
        <taxon>Winogradskya</taxon>
    </lineage>
</organism>
<evidence type="ECO:0000256" key="1">
    <source>
        <dbReference type="ARBA" id="ARBA00023002"/>
    </source>
</evidence>
<dbReference type="InterPro" id="IPR050631">
    <property type="entry name" value="PheA/TfdB_FAD_monoxygenase"/>
</dbReference>
<keyword evidence="1" id="KW-0560">Oxidoreductase</keyword>
<dbReference type="RefSeq" id="WP_212995997.1">
    <property type="nucleotide sequence ID" value="NZ_BAAATW010000002.1"/>
</dbReference>
<dbReference type="Gene3D" id="3.30.70.2450">
    <property type="match status" value="1"/>
</dbReference>
<accession>A0A919VLW1</accession>
<sequence>MSDGVLIAGAGPVGLTCALALARHGIAVTVLERGDTLSTASRASTFHPGTLDLLEPLGVVPELTAAGRLVSHIQWRDLTGTVLAAMDFAVLQGLTRHPYRLHAEQSTLTRLLAAALLALPGTRLLTGHEVRDVITAPGSVRIRATTRAGTSEFTGRFLVAADGAHSSVRTALGVDFPGEDYPHYALRVITGTPLDEKVPGLAPLAYIRDVRQSFSVLGLRDHWRLIFRIPAGIDAGDAVRPDAVRDLVRRALPQTDVRIDDAHTYRVSRRVLERYRHGTVFFAGDAAHLTSTAGGLNMNCGLHDAADLAETLTALLRGDGNPDEHADRWAERRRAALVGTVLPLSEARARGADGGDPRAAVAEVARTAADPALTRHYLARSSLLPALSATA</sequence>
<keyword evidence="4" id="KW-0503">Monooxygenase</keyword>
<keyword evidence="2" id="KW-0520">NAD</keyword>
<dbReference type="Pfam" id="PF01494">
    <property type="entry name" value="FAD_binding_3"/>
    <property type="match status" value="1"/>
</dbReference>
<keyword evidence="5" id="KW-1185">Reference proteome</keyword>
<evidence type="ECO:0000256" key="2">
    <source>
        <dbReference type="ARBA" id="ARBA00023027"/>
    </source>
</evidence>
<dbReference type="PANTHER" id="PTHR43476:SF4">
    <property type="entry name" value="BLR0106 PROTEIN"/>
    <property type="match status" value="1"/>
</dbReference>
<dbReference type="GO" id="GO:0004497">
    <property type="term" value="F:monooxygenase activity"/>
    <property type="evidence" value="ECO:0007669"/>
    <property type="project" value="UniProtKB-KW"/>
</dbReference>
<evidence type="ECO:0000259" key="3">
    <source>
        <dbReference type="Pfam" id="PF01494"/>
    </source>
</evidence>
<dbReference type="InterPro" id="IPR002938">
    <property type="entry name" value="FAD-bd"/>
</dbReference>
<comment type="caution">
    <text evidence="4">The sequence shown here is derived from an EMBL/GenBank/DDBJ whole genome shotgun (WGS) entry which is preliminary data.</text>
</comment>
<dbReference type="SUPFAM" id="SSF51905">
    <property type="entry name" value="FAD/NAD(P)-binding domain"/>
    <property type="match status" value="1"/>
</dbReference>
<protein>
    <submittedName>
        <fullName evidence="4">Pentachlorophenol monooxygenase</fullName>
    </submittedName>
</protein>
<dbReference type="InterPro" id="IPR036188">
    <property type="entry name" value="FAD/NAD-bd_sf"/>
</dbReference>
<dbReference type="Proteomes" id="UP000680865">
    <property type="component" value="Unassembled WGS sequence"/>
</dbReference>
<feature type="domain" description="FAD-binding" evidence="3">
    <location>
        <begin position="5"/>
        <end position="335"/>
    </location>
</feature>
<dbReference type="AlphaFoldDB" id="A0A919VLW1"/>
<name>A0A919VLW1_9ACTN</name>
<gene>
    <name evidence="4" type="ORF">Aco04nite_10290</name>
</gene>
<reference evidence="4" key="1">
    <citation type="submission" date="2021-03" db="EMBL/GenBank/DDBJ databases">
        <title>Whole genome shotgun sequence of Actinoplanes consettensis NBRC 14913.</title>
        <authorList>
            <person name="Komaki H."/>
            <person name="Tamura T."/>
        </authorList>
    </citation>
    <scope>NUCLEOTIDE SEQUENCE</scope>
    <source>
        <strain evidence="4">NBRC 14913</strain>
    </source>
</reference>
<dbReference type="PANTHER" id="PTHR43476">
    <property type="entry name" value="3-(3-HYDROXY-PHENYL)PROPIONATE/3-HYDROXYCINNAMIC ACID HYDROXYLASE"/>
    <property type="match status" value="1"/>
</dbReference>
<dbReference type="Gene3D" id="3.50.50.60">
    <property type="entry name" value="FAD/NAD(P)-binding domain"/>
    <property type="match status" value="1"/>
</dbReference>
<evidence type="ECO:0000313" key="4">
    <source>
        <dbReference type="EMBL" id="GIM68311.1"/>
    </source>
</evidence>
<dbReference type="PRINTS" id="PR00420">
    <property type="entry name" value="RNGMNOXGNASE"/>
</dbReference>
<evidence type="ECO:0000313" key="5">
    <source>
        <dbReference type="Proteomes" id="UP000680865"/>
    </source>
</evidence>